<dbReference type="STRING" id="1399860.A0A2C5XVJ4"/>
<dbReference type="OrthoDB" id="429813at2759"/>
<dbReference type="Proteomes" id="UP000226192">
    <property type="component" value="Unassembled WGS sequence"/>
</dbReference>
<keyword evidence="2" id="KW-1185">Reference proteome</keyword>
<gene>
    <name evidence="1" type="ORF">CDD81_4737</name>
</gene>
<protein>
    <recommendedName>
        <fullName evidence="3">AMP-dependent synthetase/ligase domain-containing protein</fullName>
    </recommendedName>
</protein>
<sequence length="113" mass="12738">MAKALDSSPTRNQRLLTEIIDDLAETEPSASWLEYPKSASNYAAGFTSITYRSLANAVNGLAWHLHKNIEKETEFQTIAYIGQNDARYALMLYASIKAGFKVKKYWTCSSSRH</sequence>
<name>A0A2C5XVJ4_9HYPO</name>
<evidence type="ECO:0000313" key="1">
    <source>
        <dbReference type="EMBL" id="PHH58724.1"/>
    </source>
</evidence>
<evidence type="ECO:0000313" key="2">
    <source>
        <dbReference type="Proteomes" id="UP000226192"/>
    </source>
</evidence>
<evidence type="ECO:0008006" key="3">
    <source>
        <dbReference type="Google" id="ProtNLM"/>
    </source>
</evidence>
<comment type="caution">
    <text evidence="1">The sequence shown here is derived from an EMBL/GenBank/DDBJ whole genome shotgun (WGS) entry which is preliminary data.</text>
</comment>
<organism evidence="1 2">
    <name type="scientific">Ophiocordyceps australis</name>
    <dbReference type="NCBI Taxonomy" id="1399860"/>
    <lineage>
        <taxon>Eukaryota</taxon>
        <taxon>Fungi</taxon>
        <taxon>Dikarya</taxon>
        <taxon>Ascomycota</taxon>
        <taxon>Pezizomycotina</taxon>
        <taxon>Sordariomycetes</taxon>
        <taxon>Hypocreomycetidae</taxon>
        <taxon>Hypocreales</taxon>
        <taxon>Ophiocordycipitaceae</taxon>
        <taxon>Ophiocordyceps</taxon>
    </lineage>
</organism>
<dbReference type="Gene3D" id="3.40.50.12780">
    <property type="entry name" value="N-terminal domain of ligase-like"/>
    <property type="match status" value="1"/>
</dbReference>
<dbReference type="EMBL" id="NJET01000326">
    <property type="protein sequence ID" value="PHH58724.1"/>
    <property type="molecule type" value="Genomic_DNA"/>
</dbReference>
<reference evidence="1 2" key="1">
    <citation type="submission" date="2017-06" db="EMBL/GenBank/DDBJ databases">
        <title>Ant-infecting Ophiocordyceps genomes reveal a high diversity of potential behavioral manipulation genes and a possible major role for enterotoxins.</title>
        <authorList>
            <person name="De Bekker C."/>
            <person name="Evans H.C."/>
            <person name="Brachmann A."/>
            <person name="Hughes D.P."/>
        </authorList>
    </citation>
    <scope>NUCLEOTIDE SEQUENCE [LARGE SCALE GENOMIC DNA]</scope>
    <source>
        <strain evidence="1 2">Map64</strain>
    </source>
</reference>
<dbReference type="InterPro" id="IPR042099">
    <property type="entry name" value="ANL_N_sf"/>
</dbReference>
<dbReference type="SUPFAM" id="SSF56801">
    <property type="entry name" value="Acetyl-CoA synthetase-like"/>
    <property type="match status" value="1"/>
</dbReference>
<dbReference type="AlphaFoldDB" id="A0A2C5XVJ4"/>
<accession>A0A2C5XVJ4</accession>
<proteinExistence type="predicted"/>